<feature type="transmembrane region" description="Helical" evidence="5">
    <location>
        <begin position="6"/>
        <end position="26"/>
    </location>
</feature>
<dbReference type="AlphaFoldDB" id="K6Y3A2"/>
<evidence type="ECO:0000256" key="4">
    <source>
        <dbReference type="ARBA" id="ARBA00023136"/>
    </source>
</evidence>
<reference evidence="7 8" key="1">
    <citation type="journal article" date="2017" name="Antonie Van Leeuwenhoek">
        <title>Rhizobium rhizosphaerae sp. nov., a novel species isolated from rice rhizosphere.</title>
        <authorList>
            <person name="Zhao J.J."/>
            <person name="Zhang J."/>
            <person name="Zhang R.J."/>
            <person name="Zhang C.W."/>
            <person name="Yin H.Q."/>
            <person name="Zhang X.X."/>
        </authorList>
    </citation>
    <scope>NUCLEOTIDE SEQUENCE [LARGE SCALE GENOMIC DNA]</scope>
    <source>
        <strain evidence="7 8">E3</strain>
    </source>
</reference>
<dbReference type="InterPro" id="IPR052173">
    <property type="entry name" value="Beta-lactam_resp_regulator"/>
</dbReference>
<dbReference type="RefSeq" id="WP_008842567.1">
    <property type="nucleotide sequence ID" value="NZ_BAEN01000004.1"/>
</dbReference>
<sequence>MISWLIEQTIFLSLLVFWLLITKPFVTRFIGASAQYLQWTLLPLSILVSLIAIHSPVQNTLSHYKVGQFILSAKQVSITATQNWLSMHNVLVFIWLSVVIGLLITLIMQHRTYIKSLQLTAIDQGTRQILISNQSQMKGQRDCIDFFQIYVSDKVNSPFVFGLFNTKLVLPLQFLEDFNQAQRDMIMAHELTHLRRGDLFWNSAAQLIVLLFWFNPIMWFAYGQFRQSQELACDQSVLASRPKSMRLAYAKALLLCNIAGPKIPLTFINYGAKNAMQERMLRLKTHKKSKVWASILSMLLLVPLTLSINLVNAGDKTGKQAEATSSYPTYRVEPIYPALAAEQAIEGSVILSFDINLDGTVSDVKVVDSNPKVVFDDASVIAVKQWLYQQPSKKLDDILVQLDFVLESENNKRSGAKHDTTVKVNDNLM</sequence>
<evidence type="ECO:0000256" key="5">
    <source>
        <dbReference type="RuleBase" id="RU362123"/>
    </source>
</evidence>
<comment type="caution">
    <text evidence="7">The sequence shown here is derived from an EMBL/GenBank/DDBJ whole genome shotgun (WGS) entry which is preliminary data.</text>
</comment>
<dbReference type="InterPro" id="IPR003538">
    <property type="entry name" value="TonB"/>
</dbReference>
<dbReference type="NCBIfam" id="TIGR01352">
    <property type="entry name" value="tonB_Cterm"/>
    <property type="match status" value="1"/>
</dbReference>
<proteinExistence type="inferred from homology"/>
<dbReference type="PRINTS" id="PR01374">
    <property type="entry name" value="TONBPROTEIN"/>
</dbReference>
<dbReference type="Proteomes" id="UP000006334">
    <property type="component" value="Unassembled WGS sequence"/>
</dbReference>
<feature type="transmembrane region" description="Helical" evidence="5">
    <location>
        <begin position="248"/>
        <end position="270"/>
    </location>
</feature>
<dbReference type="CDD" id="cd07341">
    <property type="entry name" value="M56_BlaR1_MecR1_like"/>
    <property type="match status" value="1"/>
</dbReference>
<keyword evidence="5" id="KW-0653">Protein transport</keyword>
<keyword evidence="2 5" id="KW-0812">Transmembrane</keyword>
<dbReference type="STRING" id="1127673.GLIP_0092"/>
<keyword evidence="4 5" id="KW-0472">Membrane</keyword>
<dbReference type="GO" id="GO:0015031">
    <property type="term" value="P:protein transport"/>
    <property type="evidence" value="ECO:0007669"/>
    <property type="project" value="UniProtKB-UniRule"/>
</dbReference>
<feature type="domain" description="TonB C-terminal" evidence="6">
    <location>
        <begin position="321"/>
        <end position="413"/>
    </location>
</feature>
<dbReference type="GO" id="GO:0031992">
    <property type="term" value="F:energy transducer activity"/>
    <property type="evidence" value="ECO:0007669"/>
    <property type="project" value="InterPro"/>
</dbReference>
<feature type="transmembrane region" description="Helical" evidence="5">
    <location>
        <begin position="90"/>
        <end position="108"/>
    </location>
</feature>
<comment type="function">
    <text evidence="5">Interacts with outer membrane receptor proteins that carry out high-affinity binding and energy dependent uptake into the periplasmic space of specific substrates. It could act to transduce energy from the cytoplasmic membrane to specific energy-requiring processes in the outer membrane, resulting in the release into the periplasm of ligands bound by these outer membrane proteins.</text>
</comment>
<name>K6Y3A2_9ALTE</name>
<dbReference type="Gene3D" id="3.30.2420.10">
    <property type="entry name" value="TonB"/>
    <property type="match status" value="1"/>
</dbReference>
<dbReference type="OrthoDB" id="1628901at2"/>
<evidence type="ECO:0000256" key="1">
    <source>
        <dbReference type="ARBA" id="ARBA00004167"/>
    </source>
</evidence>
<dbReference type="InterPro" id="IPR006260">
    <property type="entry name" value="TonB/TolA_C"/>
</dbReference>
<evidence type="ECO:0000256" key="2">
    <source>
        <dbReference type="ARBA" id="ARBA00022692"/>
    </source>
</evidence>
<keyword evidence="8" id="KW-1185">Reference proteome</keyword>
<dbReference type="GO" id="GO:0055085">
    <property type="term" value="P:transmembrane transport"/>
    <property type="evidence" value="ECO:0007669"/>
    <property type="project" value="InterPro"/>
</dbReference>
<dbReference type="Pfam" id="PF03544">
    <property type="entry name" value="TonB_C"/>
    <property type="match status" value="1"/>
</dbReference>
<evidence type="ECO:0000256" key="3">
    <source>
        <dbReference type="ARBA" id="ARBA00022989"/>
    </source>
</evidence>
<dbReference type="GO" id="GO:0015891">
    <property type="term" value="P:siderophore transport"/>
    <property type="evidence" value="ECO:0007669"/>
    <property type="project" value="InterPro"/>
</dbReference>
<accession>K6Y3A2</accession>
<keyword evidence="5" id="KW-0735">Signal-anchor</keyword>
<organism evidence="7 8">
    <name type="scientific">Aliiglaciecola lipolytica E3</name>
    <dbReference type="NCBI Taxonomy" id="1127673"/>
    <lineage>
        <taxon>Bacteria</taxon>
        <taxon>Pseudomonadati</taxon>
        <taxon>Pseudomonadota</taxon>
        <taxon>Gammaproteobacteria</taxon>
        <taxon>Alteromonadales</taxon>
        <taxon>Alteromonadaceae</taxon>
        <taxon>Aliiglaciecola</taxon>
    </lineage>
</organism>
<evidence type="ECO:0000313" key="8">
    <source>
        <dbReference type="Proteomes" id="UP000006334"/>
    </source>
</evidence>
<dbReference type="EMBL" id="BAEN01000004">
    <property type="protein sequence ID" value="GAC12747.1"/>
    <property type="molecule type" value="Genomic_DNA"/>
</dbReference>
<dbReference type="GO" id="GO:0005886">
    <property type="term" value="C:plasma membrane"/>
    <property type="evidence" value="ECO:0007669"/>
    <property type="project" value="UniProtKB-SubCell"/>
</dbReference>
<gene>
    <name evidence="7" type="ORF">GLIP_0092</name>
</gene>
<dbReference type="InterPro" id="IPR008756">
    <property type="entry name" value="Peptidase_M56"/>
</dbReference>
<dbReference type="eggNOG" id="COG4219">
    <property type="taxonomic scope" value="Bacteria"/>
</dbReference>
<comment type="subcellular location">
    <subcellularLocation>
        <location evidence="5">Cell inner membrane</location>
        <topology evidence="5">Single-pass membrane protein</topology>
        <orientation evidence="5">Periplasmic side</orientation>
    </subcellularLocation>
    <subcellularLocation>
        <location evidence="1">Membrane</location>
        <topology evidence="1">Single-pass membrane protein</topology>
    </subcellularLocation>
</comment>
<feature type="transmembrane region" description="Helical" evidence="5">
    <location>
        <begin position="291"/>
        <end position="311"/>
    </location>
</feature>
<keyword evidence="5" id="KW-0997">Cell inner membrane</keyword>
<feature type="transmembrane region" description="Helical" evidence="5">
    <location>
        <begin position="199"/>
        <end position="222"/>
    </location>
</feature>
<comment type="similarity">
    <text evidence="5">Belongs to the TonB family.</text>
</comment>
<dbReference type="PANTHER" id="PTHR34978">
    <property type="entry name" value="POSSIBLE SENSOR-TRANSDUCER PROTEIN BLAR"/>
    <property type="match status" value="1"/>
</dbReference>
<keyword evidence="3 5" id="KW-1133">Transmembrane helix</keyword>
<evidence type="ECO:0000313" key="7">
    <source>
        <dbReference type="EMBL" id="GAC12747.1"/>
    </source>
</evidence>
<comment type="caution">
    <text evidence="5">Lacks conserved residue(s) required for the propagation of feature annotation.</text>
</comment>
<dbReference type="Pfam" id="PF05569">
    <property type="entry name" value="Peptidase_M56"/>
    <property type="match status" value="1"/>
</dbReference>
<dbReference type="PROSITE" id="PS52015">
    <property type="entry name" value="TONB_CTD"/>
    <property type="match status" value="1"/>
</dbReference>
<protein>
    <recommendedName>
        <fullName evidence="5">Protein TonB</fullName>
    </recommendedName>
</protein>
<dbReference type="PANTHER" id="PTHR34978:SF3">
    <property type="entry name" value="SLR0241 PROTEIN"/>
    <property type="match status" value="1"/>
</dbReference>
<evidence type="ECO:0000259" key="6">
    <source>
        <dbReference type="PROSITE" id="PS52015"/>
    </source>
</evidence>
<dbReference type="eggNOG" id="COG0810">
    <property type="taxonomic scope" value="Bacteria"/>
</dbReference>
<dbReference type="SUPFAM" id="SSF74653">
    <property type="entry name" value="TolA/TonB C-terminal domain"/>
    <property type="match status" value="1"/>
</dbReference>
<dbReference type="GO" id="GO:0030288">
    <property type="term" value="C:outer membrane-bounded periplasmic space"/>
    <property type="evidence" value="ECO:0007669"/>
    <property type="project" value="InterPro"/>
</dbReference>
<keyword evidence="5" id="KW-1003">Cell membrane</keyword>
<dbReference type="InterPro" id="IPR037682">
    <property type="entry name" value="TonB_C"/>
</dbReference>
<keyword evidence="5" id="KW-0813">Transport</keyword>
<feature type="transmembrane region" description="Helical" evidence="5">
    <location>
        <begin position="38"/>
        <end position="57"/>
    </location>
</feature>